<dbReference type="Gene3D" id="3.40.50.150">
    <property type="entry name" value="Vaccinia Virus protein VP39"/>
    <property type="match status" value="1"/>
</dbReference>
<keyword evidence="2" id="KW-0489">Methyltransferase</keyword>
<dbReference type="KEGG" id="tbl:TBLA_0B03890"/>
<keyword evidence="6" id="KW-1185">Reference proteome</keyword>
<dbReference type="InterPro" id="IPR029063">
    <property type="entry name" value="SAM-dependent_MTases_sf"/>
</dbReference>
<dbReference type="eggNOG" id="KOG2361">
    <property type="taxonomic scope" value="Eukaryota"/>
</dbReference>
<name>I2GYM5_HENB6</name>
<evidence type="ECO:0000313" key="5">
    <source>
        <dbReference type="EMBL" id="CCH59227.1"/>
    </source>
</evidence>
<accession>I2GYM5</accession>
<dbReference type="PANTHER" id="PTHR22809">
    <property type="entry name" value="METHYLTRANSFERASE-RELATED"/>
    <property type="match status" value="1"/>
</dbReference>
<dbReference type="GO" id="GO:0008757">
    <property type="term" value="F:S-adenosylmethionine-dependent methyltransferase activity"/>
    <property type="evidence" value="ECO:0007669"/>
    <property type="project" value="UniProtKB-ARBA"/>
</dbReference>
<comment type="similarity">
    <text evidence="1">Belongs to the methyltransferase superfamily. METL family.</text>
</comment>
<dbReference type="SUPFAM" id="SSF53335">
    <property type="entry name" value="S-adenosyl-L-methionine-dependent methyltransferases"/>
    <property type="match status" value="1"/>
</dbReference>
<evidence type="ECO:0000256" key="1">
    <source>
        <dbReference type="ARBA" id="ARBA00009725"/>
    </source>
</evidence>
<dbReference type="HOGENOM" id="CLU_490173_0_0_1"/>
<dbReference type="Proteomes" id="UP000002866">
    <property type="component" value="Chromosome 2"/>
</dbReference>
<feature type="domain" description="Methyltransferase type 12" evidence="4">
    <location>
        <begin position="358"/>
        <end position="465"/>
    </location>
</feature>
<proteinExistence type="inferred from homology"/>
<dbReference type="RefSeq" id="XP_004178746.1">
    <property type="nucleotide sequence ID" value="XM_004178698.1"/>
</dbReference>
<gene>
    <name evidence="5" type="primary">TBLA0B03890</name>
    <name evidence="5" type="ORF">TBLA_0B03890</name>
</gene>
<dbReference type="Pfam" id="PF08242">
    <property type="entry name" value="Methyltransf_12"/>
    <property type="match status" value="1"/>
</dbReference>
<evidence type="ECO:0000313" key="6">
    <source>
        <dbReference type="Proteomes" id="UP000002866"/>
    </source>
</evidence>
<dbReference type="GO" id="GO:0008173">
    <property type="term" value="F:RNA methyltransferase activity"/>
    <property type="evidence" value="ECO:0007669"/>
    <property type="project" value="UniProtKB-ARBA"/>
</dbReference>
<evidence type="ECO:0000256" key="2">
    <source>
        <dbReference type="ARBA" id="ARBA00022603"/>
    </source>
</evidence>
<dbReference type="OrthoDB" id="417697at2759"/>
<dbReference type="STRING" id="1071380.I2GYM5"/>
<dbReference type="AlphaFoldDB" id="I2GYM5"/>
<reference evidence="5 6" key="1">
    <citation type="journal article" date="2011" name="Proc. Natl. Acad. Sci. U.S.A.">
        <title>Evolutionary erosion of yeast sex chromosomes by mating-type switching accidents.</title>
        <authorList>
            <person name="Gordon J.L."/>
            <person name="Armisen D."/>
            <person name="Proux-Wera E."/>
            <person name="Oheigeartaigh S.S."/>
            <person name="Byrne K.P."/>
            <person name="Wolfe K.H."/>
        </authorList>
    </citation>
    <scope>NUCLEOTIDE SEQUENCE [LARGE SCALE GENOMIC DNA]</scope>
    <source>
        <strain evidence="6">ATCC 34711 / CBS 6284 / DSM 70876 / NBRC 10599 / NRRL Y-10934 / UCD 77-7</strain>
    </source>
</reference>
<sequence>MPKGSVAHLIEKYENITRNSPSTKVINSVKKPNDLKPNNTHNTNNQNTTKTILSESFKTSVKQFKNIEEFENSIPEWDAHTPENSLNPDTPLKSKSSIADLICETPETPLSVKQDFLFSPKEQEFFDSYGSEGEDDIDEICEQFQTPCKTNSNNTLFQLQTNSSSTAKSNLTLTTTNSASSKPLMFSNSDTLISSTDEPILKPGFLEFKNASKEVEDQLIDSIVHDIINDRLILKGTQNNRFLDTYIHFSKENHLKFTYRSGSIDDIDKDDIWEEDIWKTNSFNSHKEKLTCILETKEPIEASVYMLKDQDKLWNNLYSSFDMSFLLRPKNNILYEFPDLFKITQQKKFKSPEKQIIMDVGCGLGNALLPILSSNKNLDLQIFGIDISDKAIDIMQSSDHFKHFTNLTLKSFDITTFDISEKLPELIQQNSIDIIILTFTLSTIHPSLWSQLLKNLHYLLKPFGKILFRDHAFYDFNHVYLDTIISDNTNLRSYIKNDFTQSYYFKESELQSLFEANNFSTCNISIETREFKNSFLIDLDPLYKRNIQAVFISNPL</sequence>
<organism evidence="5 6">
    <name type="scientific">Henningerozyma blattae (strain ATCC 34711 / CBS 6284 / DSM 70876 / NBRC 10599 / NRRL Y-10934 / UCD 77-7)</name>
    <name type="common">Yeast</name>
    <name type="synonym">Tetrapisispora blattae</name>
    <dbReference type="NCBI Taxonomy" id="1071380"/>
    <lineage>
        <taxon>Eukaryota</taxon>
        <taxon>Fungi</taxon>
        <taxon>Dikarya</taxon>
        <taxon>Ascomycota</taxon>
        <taxon>Saccharomycotina</taxon>
        <taxon>Saccharomycetes</taxon>
        <taxon>Saccharomycetales</taxon>
        <taxon>Saccharomycetaceae</taxon>
        <taxon>Henningerozyma</taxon>
    </lineage>
</organism>
<evidence type="ECO:0000259" key="4">
    <source>
        <dbReference type="Pfam" id="PF08242"/>
    </source>
</evidence>
<evidence type="ECO:0000256" key="3">
    <source>
        <dbReference type="ARBA" id="ARBA00022679"/>
    </source>
</evidence>
<dbReference type="PANTHER" id="PTHR22809:SF5">
    <property type="entry name" value="TRNA N(3)-METHYLCYTIDINE METHYLTRANSFERASE METTL6"/>
    <property type="match status" value="1"/>
</dbReference>
<keyword evidence="3" id="KW-0808">Transferase</keyword>
<dbReference type="GeneID" id="14494273"/>
<dbReference type="EMBL" id="HE806317">
    <property type="protein sequence ID" value="CCH59227.1"/>
    <property type="molecule type" value="Genomic_DNA"/>
</dbReference>
<dbReference type="GO" id="GO:0032259">
    <property type="term" value="P:methylation"/>
    <property type="evidence" value="ECO:0007669"/>
    <property type="project" value="UniProtKB-KW"/>
</dbReference>
<dbReference type="InterPro" id="IPR013217">
    <property type="entry name" value="Methyltransf_12"/>
</dbReference>
<dbReference type="InterPro" id="IPR026113">
    <property type="entry name" value="METTL2/6/8-like"/>
</dbReference>
<protein>
    <recommendedName>
        <fullName evidence="4">Methyltransferase type 12 domain-containing protein</fullName>
    </recommendedName>
</protein>
<dbReference type="CDD" id="cd02440">
    <property type="entry name" value="AdoMet_MTases"/>
    <property type="match status" value="1"/>
</dbReference>
<dbReference type="InParanoid" id="I2GYM5"/>